<dbReference type="STRING" id="5888.A0DD65"/>
<keyword evidence="2" id="KW-1185">Reference proteome</keyword>
<dbReference type="AlphaFoldDB" id="A0DD65"/>
<dbReference type="RefSeq" id="XP_001448379.1">
    <property type="nucleotide sequence ID" value="XM_001448342.1"/>
</dbReference>
<dbReference type="Proteomes" id="UP000000600">
    <property type="component" value="Unassembled WGS sequence"/>
</dbReference>
<dbReference type="EMBL" id="CT868385">
    <property type="protein sequence ID" value="CAK80982.1"/>
    <property type="molecule type" value="Genomic_DNA"/>
</dbReference>
<dbReference type="HOGENOM" id="CLU_2282895_0_0_1"/>
<sequence>MTDLKLWKKKQRIDDSVKMFIIVLGYGDIAKALLYRGWVKNPNSVSPCFDFKFRNRLQQFIRILDCESLSQVYMFNHQSWIMQISKQFNLVQQQIHILPKGI</sequence>
<dbReference type="InParanoid" id="A0DD65"/>
<dbReference type="GeneID" id="5034164"/>
<evidence type="ECO:0000313" key="2">
    <source>
        <dbReference type="Proteomes" id="UP000000600"/>
    </source>
</evidence>
<protein>
    <submittedName>
        <fullName evidence="1">Uncharacterized protein</fullName>
    </submittedName>
</protein>
<organism evidence="1 2">
    <name type="scientific">Paramecium tetraurelia</name>
    <dbReference type="NCBI Taxonomy" id="5888"/>
    <lineage>
        <taxon>Eukaryota</taxon>
        <taxon>Sar</taxon>
        <taxon>Alveolata</taxon>
        <taxon>Ciliophora</taxon>
        <taxon>Intramacronucleata</taxon>
        <taxon>Oligohymenophorea</taxon>
        <taxon>Peniculida</taxon>
        <taxon>Parameciidae</taxon>
        <taxon>Paramecium</taxon>
    </lineage>
</organism>
<evidence type="ECO:0000313" key="1">
    <source>
        <dbReference type="EMBL" id="CAK80982.1"/>
    </source>
</evidence>
<name>A0DD65_PARTE</name>
<gene>
    <name evidence="1" type="ORF">GSPATT00015841001</name>
</gene>
<dbReference type="KEGG" id="ptm:GSPATT00015841001"/>
<proteinExistence type="predicted"/>
<accession>A0DD65</accession>
<reference evidence="1 2" key="1">
    <citation type="journal article" date="2006" name="Nature">
        <title>Global trends of whole-genome duplications revealed by the ciliate Paramecium tetraurelia.</title>
        <authorList>
            <consortium name="Genoscope"/>
            <person name="Aury J.-M."/>
            <person name="Jaillon O."/>
            <person name="Duret L."/>
            <person name="Noel B."/>
            <person name="Jubin C."/>
            <person name="Porcel B.M."/>
            <person name="Segurens B."/>
            <person name="Daubin V."/>
            <person name="Anthouard V."/>
            <person name="Aiach N."/>
            <person name="Arnaiz O."/>
            <person name="Billaut A."/>
            <person name="Beisson J."/>
            <person name="Blanc I."/>
            <person name="Bouhouche K."/>
            <person name="Camara F."/>
            <person name="Duharcourt S."/>
            <person name="Guigo R."/>
            <person name="Gogendeau D."/>
            <person name="Katinka M."/>
            <person name="Keller A.-M."/>
            <person name="Kissmehl R."/>
            <person name="Klotz C."/>
            <person name="Koll F."/>
            <person name="Le Moue A."/>
            <person name="Lepere C."/>
            <person name="Malinsky S."/>
            <person name="Nowacki M."/>
            <person name="Nowak J.K."/>
            <person name="Plattner H."/>
            <person name="Poulain J."/>
            <person name="Ruiz F."/>
            <person name="Serrano V."/>
            <person name="Zagulski M."/>
            <person name="Dessen P."/>
            <person name="Betermier M."/>
            <person name="Weissenbach J."/>
            <person name="Scarpelli C."/>
            <person name="Schachter V."/>
            <person name="Sperling L."/>
            <person name="Meyer E."/>
            <person name="Cohen J."/>
            <person name="Wincker P."/>
        </authorList>
    </citation>
    <scope>NUCLEOTIDE SEQUENCE [LARGE SCALE GENOMIC DNA]</scope>
    <source>
        <strain evidence="1 2">Stock d4-2</strain>
    </source>
</reference>